<keyword evidence="2" id="KW-1185">Reference proteome</keyword>
<reference evidence="1 2" key="1">
    <citation type="journal article" date="2021" name="MBio">
        <title>Poor Competitiveness of Bradyrhizobium in Pigeon Pea Root Colonization in Indian Soils.</title>
        <authorList>
            <person name="Chalasani D."/>
            <person name="Basu A."/>
            <person name="Pullabhotla S.V.S.R.N."/>
            <person name="Jorrin B."/>
            <person name="Neal A.L."/>
            <person name="Poole P.S."/>
            <person name="Podile A.R."/>
            <person name="Tkacz A."/>
        </authorList>
    </citation>
    <scope>NUCLEOTIDE SEQUENCE [LARGE SCALE GENOMIC DNA]</scope>
    <source>
        <strain evidence="1 2">HU14</strain>
    </source>
</reference>
<organism evidence="1 2">
    <name type="scientific">Microbacterium jejuense</name>
    <dbReference type="NCBI Taxonomy" id="1263637"/>
    <lineage>
        <taxon>Bacteria</taxon>
        <taxon>Bacillati</taxon>
        <taxon>Actinomycetota</taxon>
        <taxon>Actinomycetes</taxon>
        <taxon>Micrococcales</taxon>
        <taxon>Microbacteriaceae</taxon>
        <taxon>Microbacterium</taxon>
    </lineage>
</organism>
<gene>
    <name evidence="1" type="ORF">JNB62_15875</name>
</gene>
<accession>A0ABS7HR23</accession>
<dbReference type="EMBL" id="JAEUAW010000015">
    <property type="protein sequence ID" value="MBW9095165.1"/>
    <property type="molecule type" value="Genomic_DNA"/>
</dbReference>
<evidence type="ECO:0000313" key="2">
    <source>
        <dbReference type="Proteomes" id="UP001196843"/>
    </source>
</evidence>
<comment type="caution">
    <text evidence="1">The sequence shown here is derived from an EMBL/GenBank/DDBJ whole genome shotgun (WGS) entry which is preliminary data.</text>
</comment>
<name>A0ABS7HR23_9MICO</name>
<dbReference type="Proteomes" id="UP001196843">
    <property type="component" value="Unassembled WGS sequence"/>
</dbReference>
<dbReference type="RefSeq" id="WP_220301877.1">
    <property type="nucleotide sequence ID" value="NZ_JAEUAW010000015.1"/>
</dbReference>
<sequence length="69" mass="7299">MTAAVKLCELVPGDQVLDLVAAGTVENVEQLRHNDGRMSDAIRVDFADGTSLAGPSAWTVITMREAVDA</sequence>
<evidence type="ECO:0000313" key="1">
    <source>
        <dbReference type="EMBL" id="MBW9095165.1"/>
    </source>
</evidence>
<protein>
    <submittedName>
        <fullName evidence="1">Uncharacterized protein</fullName>
    </submittedName>
</protein>
<proteinExistence type="predicted"/>